<dbReference type="GeneID" id="41957482"/>
<reference evidence="2" key="3">
    <citation type="submission" date="2025-08" db="UniProtKB">
        <authorList>
            <consortium name="RefSeq"/>
        </authorList>
    </citation>
    <scope>IDENTIFICATION</scope>
    <source>
        <strain evidence="2">NI907</strain>
    </source>
</reference>
<gene>
    <name evidence="2" type="ORF">PgNI_02506</name>
</gene>
<dbReference type="AlphaFoldDB" id="A0A6P8BIT1"/>
<evidence type="ECO:0000313" key="2">
    <source>
        <dbReference type="RefSeq" id="XP_030987105.1"/>
    </source>
</evidence>
<reference evidence="2" key="2">
    <citation type="submission" date="2019-10" db="EMBL/GenBank/DDBJ databases">
        <authorList>
            <consortium name="NCBI Genome Project"/>
        </authorList>
    </citation>
    <scope>NUCLEOTIDE SEQUENCE</scope>
    <source>
        <strain evidence="2">NI907</strain>
    </source>
</reference>
<proteinExistence type="predicted"/>
<dbReference type="Proteomes" id="UP000515153">
    <property type="component" value="Unplaced"/>
</dbReference>
<dbReference type="KEGG" id="pgri:PgNI_02506"/>
<organism evidence="1 2">
    <name type="scientific">Pyricularia grisea</name>
    <name type="common">Crabgrass-specific blast fungus</name>
    <name type="synonym">Magnaporthe grisea</name>
    <dbReference type="NCBI Taxonomy" id="148305"/>
    <lineage>
        <taxon>Eukaryota</taxon>
        <taxon>Fungi</taxon>
        <taxon>Dikarya</taxon>
        <taxon>Ascomycota</taxon>
        <taxon>Pezizomycotina</taxon>
        <taxon>Sordariomycetes</taxon>
        <taxon>Sordariomycetidae</taxon>
        <taxon>Magnaporthales</taxon>
        <taxon>Pyriculariaceae</taxon>
        <taxon>Pyricularia</taxon>
    </lineage>
</organism>
<evidence type="ECO:0000313" key="1">
    <source>
        <dbReference type="Proteomes" id="UP000515153"/>
    </source>
</evidence>
<keyword evidence="1" id="KW-1185">Reference proteome</keyword>
<sequence>MTADRNGGNIHLIMVYEPIGAANIGTKRPDPFDKLVTCTLTWAPNDEDPDVDDALSEIDFGCIISELVVGVAVTTQEVVVIPQFTYIITNEDGNRRSPAPLSPANVHDYEDANAVGVNDGDDC</sequence>
<accession>A0A6P8BIT1</accession>
<name>A0A6P8BIT1_PYRGI</name>
<reference evidence="2" key="1">
    <citation type="journal article" date="2019" name="Mol. Biol. Evol.">
        <title>Blast fungal genomes show frequent chromosomal changes, gene gains and losses, and effector gene turnover.</title>
        <authorList>
            <person name="Gomez Luciano L.B."/>
            <person name="Jason Tsai I."/>
            <person name="Chuma I."/>
            <person name="Tosa Y."/>
            <person name="Chen Y.H."/>
            <person name="Li J.Y."/>
            <person name="Li M.Y."/>
            <person name="Jade Lu M.Y."/>
            <person name="Nakayashiki H."/>
            <person name="Li W.H."/>
        </authorList>
    </citation>
    <scope>NUCLEOTIDE SEQUENCE</scope>
    <source>
        <strain evidence="2">NI907</strain>
    </source>
</reference>
<dbReference type="RefSeq" id="XP_030987105.1">
    <property type="nucleotide sequence ID" value="XM_031122571.1"/>
</dbReference>
<protein>
    <submittedName>
        <fullName evidence="2">Uncharacterized protein</fullName>
    </submittedName>
</protein>